<dbReference type="Pfam" id="PF19113">
    <property type="entry name" value="DUF5799"/>
    <property type="match status" value="1"/>
</dbReference>
<reference evidence="2 3" key="1">
    <citation type="journal article" date="2019" name="Int. J. Syst. Evol. Microbiol.">
        <title>The Global Catalogue of Microorganisms (GCM) 10K type strain sequencing project: providing services to taxonomists for standard genome sequencing and annotation.</title>
        <authorList>
            <consortium name="The Broad Institute Genomics Platform"/>
            <consortium name="The Broad Institute Genome Sequencing Center for Infectious Disease"/>
            <person name="Wu L."/>
            <person name="Ma J."/>
        </authorList>
    </citation>
    <scope>NUCLEOTIDE SEQUENCE [LARGE SCALE GENOMIC DNA]</scope>
    <source>
        <strain evidence="2 3">JCM 16327</strain>
    </source>
</reference>
<comment type="caution">
    <text evidence="2">The sequence shown here is derived from an EMBL/GenBank/DDBJ whole genome shotgun (WGS) entry which is preliminary data.</text>
</comment>
<organism evidence="2 3">
    <name type="scientific">Salarchaeum japonicum</name>
    <dbReference type="NCBI Taxonomy" id="555573"/>
    <lineage>
        <taxon>Archaea</taxon>
        <taxon>Methanobacteriati</taxon>
        <taxon>Methanobacteriota</taxon>
        <taxon>Stenosarchaea group</taxon>
        <taxon>Halobacteria</taxon>
        <taxon>Halobacteriales</taxon>
        <taxon>Halobacteriaceae</taxon>
    </lineage>
</organism>
<dbReference type="AlphaFoldDB" id="A0AAV3T3I6"/>
<dbReference type="RefSeq" id="WP_227260002.1">
    <property type="nucleotide sequence ID" value="NZ_BAAADU010000002.1"/>
</dbReference>
<feature type="region of interest" description="Disordered" evidence="1">
    <location>
        <begin position="79"/>
        <end position="117"/>
    </location>
</feature>
<dbReference type="EMBL" id="BAAADU010000002">
    <property type="protein sequence ID" value="GAA0656110.1"/>
    <property type="molecule type" value="Genomic_DNA"/>
</dbReference>
<evidence type="ECO:0000313" key="2">
    <source>
        <dbReference type="EMBL" id="GAA0656110.1"/>
    </source>
</evidence>
<dbReference type="Proteomes" id="UP001500194">
    <property type="component" value="Unassembled WGS sequence"/>
</dbReference>
<accession>A0AAV3T3I6</accession>
<name>A0AAV3T3I6_9EURY</name>
<evidence type="ECO:0000256" key="1">
    <source>
        <dbReference type="SAM" id="MobiDB-lite"/>
    </source>
</evidence>
<protein>
    <submittedName>
        <fullName evidence="2">DUF5799 family protein</fullName>
    </submittedName>
</protein>
<proteinExistence type="predicted"/>
<dbReference type="GeneID" id="68573315"/>
<gene>
    <name evidence="2" type="ORF">GCM10009019_20020</name>
</gene>
<dbReference type="InterPro" id="IPR043821">
    <property type="entry name" value="DUF5799"/>
</dbReference>
<evidence type="ECO:0000313" key="3">
    <source>
        <dbReference type="Proteomes" id="UP001500194"/>
    </source>
</evidence>
<keyword evidence="3" id="KW-1185">Reference proteome</keyword>
<sequence length="145" mass="15907">MSDWQDRIVGERMRVDDEFRNRVEASSFSNQQWGLVMTAVEFDIENPGDPERARLVADTSNLTHVMDELDNVESGMAAMAGGQQSDDDGGILGSVKRALGLGGSDDSPDEERESEAAALAQEYADALQEKLEENGRWDEVREAAA</sequence>